<dbReference type="EMBL" id="GBRH01181321">
    <property type="protein sequence ID" value="JAE16575.1"/>
    <property type="molecule type" value="Transcribed_RNA"/>
</dbReference>
<evidence type="ECO:0008006" key="2">
    <source>
        <dbReference type="Google" id="ProtNLM"/>
    </source>
</evidence>
<dbReference type="InterPro" id="IPR036691">
    <property type="entry name" value="Endo/exonu/phosph_ase_sf"/>
</dbReference>
<protein>
    <recommendedName>
        <fullName evidence="2">Endonuclease/exonuclease/phosphatase domain-containing protein</fullName>
    </recommendedName>
</protein>
<dbReference type="SUPFAM" id="SSF56219">
    <property type="entry name" value="DNase I-like"/>
    <property type="match status" value="1"/>
</dbReference>
<name>A0A0A9FUR2_ARUDO</name>
<reference evidence="1" key="2">
    <citation type="journal article" date="2015" name="Data Brief">
        <title>Shoot transcriptome of the giant reed, Arundo donax.</title>
        <authorList>
            <person name="Barrero R.A."/>
            <person name="Guerrero F.D."/>
            <person name="Moolhuijzen P."/>
            <person name="Goolsby J.A."/>
            <person name="Tidwell J."/>
            <person name="Bellgard S.E."/>
            <person name="Bellgard M.I."/>
        </authorList>
    </citation>
    <scope>NUCLEOTIDE SEQUENCE</scope>
    <source>
        <tissue evidence="1">Shoot tissue taken approximately 20 cm above the soil surface</tissue>
    </source>
</reference>
<sequence>MWLFEHFSACLRSERQMANFREALAACDLTDIGFEGLPFTYDNNQHGDRNVRVRLDRVAADWAWREIFEAAEVIHLVSARFDHAPLLVKIQRDKRSGPRARCLRYEIMWERDVALPEEIAKAWEKRGEVSNLGDVSVALKNVLHSLKEWSREHFGAVTRQIEELRATLEFLKGQGAQVAVTQVWATIDKLNELLYGEEMMWLQRLRISWMREGDRNTNYFHRKAAWRARKNRIKKLKDEQGRCFTKKGRNAKVSY</sequence>
<organism evidence="1">
    <name type="scientific">Arundo donax</name>
    <name type="common">Giant reed</name>
    <name type="synonym">Donax arundinaceus</name>
    <dbReference type="NCBI Taxonomy" id="35708"/>
    <lineage>
        <taxon>Eukaryota</taxon>
        <taxon>Viridiplantae</taxon>
        <taxon>Streptophyta</taxon>
        <taxon>Embryophyta</taxon>
        <taxon>Tracheophyta</taxon>
        <taxon>Spermatophyta</taxon>
        <taxon>Magnoliopsida</taxon>
        <taxon>Liliopsida</taxon>
        <taxon>Poales</taxon>
        <taxon>Poaceae</taxon>
        <taxon>PACMAD clade</taxon>
        <taxon>Arundinoideae</taxon>
        <taxon>Arundineae</taxon>
        <taxon>Arundo</taxon>
    </lineage>
</organism>
<dbReference type="PANTHER" id="PTHR33710:SF83">
    <property type="entry name" value="ENDONUCLEASE_EXONUCLEASE_PHOSPHATASE DOMAIN-CONTAINING PROTEIN"/>
    <property type="match status" value="1"/>
</dbReference>
<evidence type="ECO:0000313" key="1">
    <source>
        <dbReference type="EMBL" id="JAE16575.1"/>
    </source>
</evidence>
<accession>A0A0A9FUR2</accession>
<proteinExistence type="predicted"/>
<dbReference type="PANTHER" id="PTHR33710">
    <property type="entry name" value="BNAC02G09200D PROTEIN"/>
    <property type="match status" value="1"/>
</dbReference>
<dbReference type="AlphaFoldDB" id="A0A0A9FUR2"/>
<dbReference type="Gene3D" id="3.60.10.10">
    <property type="entry name" value="Endonuclease/exonuclease/phosphatase"/>
    <property type="match status" value="1"/>
</dbReference>
<reference evidence="1" key="1">
    <citation type="submission" date="2014-09" db="EMBL/GenBank/DDBJ databases">
        <authorList>
            <person name="Magalhaes I.L.F."/>
            <person name="Oliveira U."/>
            <person name="Santos F.R."/>
            <person name="Vidigal T.H.D.A."/>
            <person name="Brescovit A.D."/>
            <person name="Santos A.J."/>
        </authorList>
    </citation>
    <scope>NUCLEOTIDE SEQUENCE</scope>
    <source>
        <tissue evidence="1">Shoot tissue taken approximately 20 cm above the soil surface</tissue>
    </source>
</reference>